<dbReference type="PANTHER" id="PTHR46233:SF3">
    <property type="entry name" value="HYDROXYACYLGLUTATHIONE HYDROLASE GLOC"/>
    <property type="match status" value="1"/>
</dbReference>
<sequence length="214" mass="23845">MLFLLILKKLVVGPLGANSYIFGSSTTKEVVVIDPGGEPNKIIQSLEEVGGKPISILLTHGHFDHTGGMGRVKRYFDVPLMFNKKEYESGIFHQKQADRWLNEGDIIEIGEIILHTLETPGHSPGSLCFYSKDVKEYNGQMIDGIIFTGDLIFQRGIGRSNLRGGNSNLLFSSIKNKIINNPEFTDNFLIFPGHMGGTSVGEKREMNMFQTRIL</sequence>
<feature type="domain" description="Metallo-beta-lactamase" evidence="5">
    <location>
        <begin position="16"/>
        <end position="194"/>
    </location>
</feature>
<dbReference type="EMBL" id="LAZR01002011">
    <property type="protein sequence ID" value="KKN35788.1"/>
    <property type="molecule type" value="Genomic_DNA"/>
</dbReference>
<evidence type="ECO:0000256" key="1">
    <source>
        <dbReference type="ARBA" id="ARBA00001947"/>
    </source>
</evidence>
<dbReference type="InterPro" id="IPR001279">
    <property type="entry name" value="Metallo-B-lactamas"/>
</dbReference>
<dbReference type="GO" id="GO:0046872">
    <property type="term" value="F:metal ion binding"/>
    <property type="evidence" value="ECO:0007669"/>
    <property type="project" value="UniProtKB-KW"/>
</dbReference>
<evidence type="ECO:0000256" key="4">
    <source>
        <dbReference type="ARBA" id="ARBA00022833"/>
    </source>
</evidence>
<dbReference type="InterPro" id="IPR036866">
    <property type="entry name" value="RibonucZ/Hydroxyglut_hydro"/>
</dbReference>
<name>A0A0F9T2V5_9ZZZZ</name>
<evidence type="ECO:0000256" key="3">
    <source>
        <dbReference type="ARBA" id="ARBA00022801"/>
    </source>
</evidence>
<protein>
    <recommendedName>
        <fullName evidence="5">Metallo-beta-lactamase domain-containing protein</fullName>
    </recommendedName>
</protein>
<reference evidence="6" key="1">
    <citation type="journal article" date="2015" name="Nature">
        <title>Complex archaea that bridge the gap between prokaryotes and eukaryotes.</title>
        <authorList>
            <person name="Spang A."/>
            <person name="Saw J.H."/>
            <person name="Jorgensen S.L."/>
            <person name="Zaremba-Niedzwiedzka K."/>
            <person name="Martijn J."/>
            <person name="Lind A.E."/>
            <person name="van Eijk R."/>
            <person name="Schleper C."/>
            <person name="Guy L."/>
            <person name="Ettema T.J."/>
        </authorList>
    </citation>
    <scope>NUCLEOTIDE SEQUENCE</scope>
</reference>
<keyword evidence="4" id="KW-0862">Zinc</keyword>
<keyword evidence="2" id="KW-0479">Metal-binding</keyword>
<dbReference type="GO" id="GO:0016787">
    <property type="term" value="F:hydrolase activity"/>
    <property type="evidence" value="ECO:0007669"/>
    <property type="project" value="UniProtKB-KW"/>
</dbReference>
<dbReference type="CDD" id="cd06262">
    <property type="entry name" value="metallo-hydrolase-like_MBL-fold"/>
    <property type="match status" value="1"/>
</dbReference>
<accession>A0A0F9T2V5</accession>
<evidence type="ECO:0000256" key="2">
    <source>
        <dbReference type="ARBA" id="ARBA00022723"/>
    </source>
</evidence>
<dbReference type="AlphaFoldDB" id="A0A0F9T2V5"/>
<evidence type="ECO:0000259" key="5">
    <source>
        <dbReference type="SMART" id="SM00849"/>
    </source>
</evidence>
<dbReference type="SMART" id="SM00849">
    <property type="entry name" value="Lactamase_B"/>
    <property type="match status" value="1"/>
</dbReference>
<evidence type="ECO:0000313" key="6">
    <source>
        <dbReference type="EMBL" id="KKN35788.1"/>
    </source>
</evidence>
<comment type="cofactor">
    <cofactor evidence="1">
        <name>Zn(2+)</name>
        <dbReference type="ChEBI" id="CHEBI:29105"/>
    </cofactor>
</comment>
<keyword evidence="3" id="KW-0378">Hydrolase</keyword>
<dbReference type="InterPro" id="IPR051453">
    <property type="entry name" value="MBL_Glyoxalase_II"/>
</dbReference>
<proteinExistence type="predicted"/>
<organism evidence="6">
    <name type="scientific">marine sediment metagenome</name>
    <dbReference type="NCBI Taxonomy" id="412755"/>
    <lineage>
        <taxon>unclassified sequences</taxon>
        <taxon>metagenomes</taxon>
        <taxon>ecological metagenomes</taxon>
    </lineage>
</organism>
<dbReference type="Pfam" id="PF00753">
    <property type="entry name" value="Lactamase_B"/>
    <property type="match status" value="1"/>
</dbReference>
<dbReference type="Gene3D" id="3.60.15.10">
    <property type="entry name" value="Ribonuclease Z/Hydroxyacylglutathione hydrolase-like"/>
    <property type="match status" value="1"/>
</dbReference>
<dbReference type="PANTHER" id="PTHR46233">
    <property type="entry name" value="HYDROXYACYLGLUTATHIONE HYDROLASE GLOC"/>
    <property type="match status" value="1"/>
</dbReference>
<comment type="caution">
    <text evidence="6">The sequence shown here is derived from an EMBL/GenBank/DDBJ whole genome shotgun (WGS) entry which is preliminary data.</text>
</comment>
<gene>
    <name evidence="6" type="ORF">LCGC14_0780020</name>
</gene>
<dbReference type="SUPFAM" id="SSF56281">
    <property type="entry name" value="Metallo-hydrolase/oxidoreductase"/>
    <property type="match status" value="1"/>
</dbReference>